<evidence type="ECO:0000313" key="1">
    <source>
        <dbReference type="EMBL" id="MBX64170.1"/>
    </source>
</evidence>
<accession>A0A2P2QAZ2</accession>
<protein>
    <submittedName>
        <fullName evidence="1">Uncharacterized protein</fullName>
    </submittedName>
</protein>
<name>A0A2P2QAZ2_RHIMU</name>
<organism evidence="1">
    <name type="scientific">Rhizophora mucronata</name>
    <name type="common">Asiatic mangrove</name>
    <dbReference type="NCBI Taxonomy" id="61149"/>
    <lineage>
        <taxon>Eukaryota</taxon>
        <taxon>Viridiplantae</taxon>
        <taxon>Streptophyta</taxon>
        <taxon>Embryophyta</taxon>
        <taxon>Tracheophyta</taxon>
        <taxon>Spermatophyta</taxon>
        <taxon>Magnoliopsida</taxon>
        <taxon>eudicotyledons</taxon>
        <taxon>Gunneridae</taxon>
        <taxon>Pentapetalae</taxon>
        <taxon>rosids</taxon>
        <taxon>fabids</taxon>
        <taxon>Malpighiales</taxon>
        <taxon>Rhizophoraceae</taxon>
        <taxon>Rhizophora</taxon>
    </lineage>
</organism>
<reference evidence="1" key="1">
    <citation type="submission" date="2018-02" db="EMBL/GenBank/DDBJ databases">
        <title>Rhizophora mucronata_Transcriptome.</title>
        <authorList>
            <person name="Meera S.P."/>
            <person name="Sreeshan A."/>
            <person name="Augustine A."/>
        </authorList>
    </citation>
    <scope>NUCLEOTIDE SEQUENCE</scope>
    <source>
        <tissue evidence="1">Leaf</tissue>
    </source>
</reference>
<sequence length="38" mass="4475">MLTCLLKKLENHLSWTLMVFGVFSLDLSRRTLPLKQEI</sequence>
<proteinExistence type="predicted"/>
<dbReference type="AlphaFoldDB" id="A0A2P2QAZ2"/>
<dbReference type="EMBL" id="GGEC01083686">
    <property type="protein sequence ID" value="MBX64170.1"/>
    <property type="molecule type" value="Transcribed_RNA"/>
</dbReference>